<dbReference type="InterPro" id="IPR002549">
    <property type="entry name" value="AI-2E-like"/>
</dbReference>
<evidence type="ECO:0000256" key="2">
    <source>
        <dbReference type="ARBA" id="ARBA00009773"/>
    </source>
</evidence>
<dbReference type="GO" id="GO:0055085">
    <property type="term" value="P:transmembrane transport"/>
    <property type="evidence" value="ECO:0007669"/>
    <property type="project" value="TreeGrafter"/>
</dbReference>
<evidence type="ECO:0000256" key="6">
    <source>
        <dbReference type="SAM" id="Phobius"/>
    </source>
</evidence>
<feature type="transmembrane region" description="Helical" evidence="6">
    <location>
        <begin position="161"/>
        <end position="179"/>
    </location>
</feature>
<dbReference type="EMBL" id="LGPB01000004">
    <property type="protein sequence ID" value="KRG17129.1"/>
    <property type="molecule type" value="Genomic_DNA"/>
</dbReference>
<evidence type="ECO:0000313" key="9">
    <source>
        <dbReference type="Proteomes" id="UP000053881"/>
    </source>
</evidence>
<dbReference type="OrthoDB" id="9793390at2"/>
<feature type="transmembrane region" description="Helical" evidence="6">
    <location>
        <begin position="245"/>
        <end position="273"/>
    </location>
</feature>
<dbReference type="EMBL" id="LDJR01000027">
    <property type="protein sequence ID" value="OAK74164.1"/>
    <property type="molecule type" value="Genomic_DNA"/>
</dbReference>
<gene>
    <name evidence="8" type="ORF">ABB05_04540</name>
    <name evidence="7" type="ORF">ACA29_00090</name>
</gene>
<keyword evidence="3 6" id="KW-0812">Transmembrane</keyword>
<feature type="transmembrane region" description="Helical" evidence="6">
    <location>
        <begin position="220"/>
        <end position="239"/>
    </location>
</feature>
<evidence type="ECO:0000256" key="3">
    <source>
        <dbReference type="ARBA" id="ARBA00022692"/>
    </source>
</evidence>
<dbReference type="PANTHER" id="PTHR21716:SF15">
    <property type="entry name" value="TRANSPORT PROTEIN YRRI-RELATED"/>
    <property type="match status" value="1"/>
</dbReference>
<protein>
    <submittedName>
        <fullName evidence="7">Membrane protein</fullName>
    </submittedName>
</protein>
<evidence type="ECO:0000313" key="7">
    <source>
        <dbReference type="EMBL" id="KRG17129.1"/>
    </source>
</evidence>
<evidence type="ECO:0000313" key="8">
    <source>
        <dbReference type="EMBL" id="OAK74164.1"/>
    </source>
</evidence>
<keyword evidence="10" id="KW-1185">Reference proteome</keyword>
<dbReference type="AlphaFoldDB" id="A0A0Q9YB92"/>
<dbReference type="Proteomes" id="UP000053881">
    <property type="component" value="Unassembled WGS sequence"/>
</dbReference>
<evidence type="ECO:0000313" key="10">
    <source>
        <dbReference type="Proteomes" id="UP000077881"/>
    </source>
</evidence>
<accession>A0A0Q9YB92</accession>
<dbReference type="Pfam" id="PF01594">
    <property type="entry name" value="AI-2E_transport"/>
    <property type="match status" value="1"/>
</dbReference>
<comment type="caution">
    <text evidence="7">The sequence shown here is derived from an EMBL/GenBank/DDBJ whole genome shotgun (WGS) entry which is preliminary data.</text>
</comment>
<dbReference type="PANTHER" id="PTHR21716">
    <property type="entry name" value="TRANSMEMBRANE PROTEIN"/>
    <property type="match status" value="1"/>
</dbReference>
<feature type="transmembrane region" description="Helical" evidence="6">
    <location>
        <begin position="72"/>
        <end position="97"/>
    </location>
</feature>
<keyword evidence="4 6" id="KW-1133">Transmembrane helix</keyword>
<feature type="transmembrane region" description="Helical" evidence="6">
    <location>
        <begin position="313"/>
        <end position="339"/>
    </location>
</feature>
<comment type="similarity">
    <text evidence="2">Belongs to the autoinducer-2 exporter (AI-2E) (TC 2.A.86) family.</text>
</comment>
<dbReference type="RefSeq" id="WP_057989147.1">
    <property type="nucleotide sequence ID" value="NZ_JAGGKH010000007.1"/>
</dbReference>
<proteinExistence type="inferred from homology"/>
<dbReference type="GO" id="GO:0016020">
    <property type="term" value="C:membrane"/>
    <property type="evidence" value="ECO:0007669"/>
    <property type="project" value="UniProtKB-SubCell"/>
</dbReference>
<evidence type="ECO:0000256" key="4">
    <source>
        <dbReference type="ARBA" id="ARBA00022989"/>
    </source>
</evidence>
<feature type="transmembrane region" description="Helical" evidence="6">
    <location>
        <begin position="38"/>
        <end position="60"/>
    </location>
</feature>
<organism evidence="7 9">
    <name type="scientific">Lederbergia galactosidilytica</name>
    <dbReference type="NCBI Taxonomy" id="217031"/>
    <lineage>
        <taxon>Bacteria</taxon>
        <taxon>Bacillati</taxon>
        <taxon>Bacillota</taxon>
        <taxon>Bacilli</taxon>
        <taxon>Bacillales</taxon>
        <taxon>Bacillaceae</taxon>
        <taxon>Lederbergia</taxon>
    </lineage>
</organism>
<comment type="subcellular location">
    <subcellularLocation>
        <location evidence="1">Membrane</location>
        <topology evidence="1">Multi-pass membrane protein</topology>
    </subcellularLocation>
</comment>
<keyword evidence="5 6" id="KW-0472">Membrane</keyword>
<evidence type="ECO:0000256" key="5">
    <source>
        <dbReference type="ARBA" id="ARBA00023136"/>
    </source>
</evidence>
<reference evidence="7 9" key="2">
    <citation type="submission" date="2015-06" db="EMBL/GenBank/DDBJ databases">
        <title>Genome sequencing project of Bacillus galactosidilyticus PL133.</title>
        <authorList>
            <person name="Gaiero J."/>
            <person name="Nicol R."/>
            <person name="Habash M."/>
        </authorList>
    </citation>
    <scope>NUCLEOTIDE SEQUENCE [LARGE SCALE GENOMIC DNA]</scope>
    <source>
        <strain evidence="7 9">PL133</strain>
    </source>
</reference>
<evidence type="ECO:0000256" key="1">
    <source>
        <dbReference type="ARBA" id="ARBA00004141"/>
    </source>
</evidence>
<sequence>MKERHLQLILKLSVVLLIFLTLYCFLLIKPVWIPILRAIIIGVMPFLLSGFIAYLLHPLIIRLEKFGMNRTFAITIIYFVFFAGIGYGLYVGIPLFIRQLRDFSDQLPIFIGQYRDWIHHLEVSTSHFPDGIQDQIDEKIDDLESWFNRWIEKSINSLVKLIDHLVIIAVIPFISFYMLKDFSLLKRATWYIAPKKWRGNGQKFLEAVNESLGGYIRGQILVCVLVAVLSTVALVILGVKYPIMLGLFIGVTNIIPYFGSIIGLIPTIAIALLSSPKLAIITTIVMLIIQFLEGNVLSPFIVGKSLHMHPLFIMAALVVGGEVFGVVGMILSVPILAVIKIAVIHSRDYLIKTRQS</sequence>
<dbReference type="STRING" id="217031.ABB05_04540"/>
<feature type="transmembrane region" description="Helical" evidence="6">
    <location>
        <begin position="280"/>
        <end position="301"/>
    </location>
</feature>
<reference evidence="8 10" key="1">
    <citation type="submission" date="2015-05" db="EMBL/GenBank/DDBJ databases">
        <title>Comparison of genome.</title>
        <authorList>
            <person name="Zheng Z."/>
            <person name="Sun M."/>
        </authorList>
    </citation>
    <scope>NUCLEOTIDE SEQUENCE [LARGE SCALE GENOMIC DNA]</scope>
    <source>
        <strain evidence="8 10">G25-74</strain>
    </source>
</reference>
<name>A0A0Q9YB92_9BACI</name>
<dbReference type="Proteomes" id="UP000077881">
    <property type="component" value="Unassembled WGS sequence"/>
</dbReference>
<feature type="transmembrane region" description="Helical" evidence="6">
    <location>
        <begin position="12"/>
        <end position="32"/>
    </location>
</feature>
<dbReference type="PATRIC" id="fig|217031.4.peg.31"/>